<proteinExistence type="predicted"/>
<dbReference type="RefSeq" id="WP_184191948.1">
    <property type="nucleotide sequence ID" value="NZ_JACHGW010000001.1"/>
</dbReference>
<sequence>MNATQTRRFQDLHLRHVQGEVLSADDFAFYQTTLAELDAQELSEVRAHQGGVELRIQELEAELSRLQERGSQLREQLSQLRQAPQVHTA</sequence>
<gene>
    <name evidence="2" type="ORF">HNQ39_000157</name>
</gene>
<evidence type="ECO:0000313" key="2">
    <source>
        <dbReference type="EMBL" id="MBB6048395.1"/>
    </source>
</evidence>
<name>A0A7W9SKR4_ARMRO</name>
<evidence type="ECO:0000256" key="1">
    <source>
        <dbReference type="SAM" id="Coils"/>
    </source>
</evidence>
<dbReference type="Proteomes" id="UP000520814">
    <property type="component" value="Unassembled WGS sequence"/>
</dbReference>
<keyword evidence="1" id="KW-0175">Coiled coil</keyword>
<feature type="coiled-coil region" evidence="1">
    <location>
        <begin position="49"/>
        <end position="83"/>
    </location>
</feature>
<accession>A0A7W9SKR4</accession>
<dbReference type="EMBL" id="JACHGW010000001">
    <property type="protein sequence ID" value="MBB6048395.1"/>
    <property type="molecule type" value="Genomic_DNA"/>
</dbReference>
<organism evidence="2 3">
    <name type="scientific">Armatimonas rosea</name>
    <dbReference type="NCBI Taxonomy" id="685828"/>
    <lineage>
        <taxon>Bacteria</taxon>
        <taxon>Bacillati</taxon>
        <taxon>Armatimonadota</taxon>
        <taxon>Armatimonadia</taxon>
        <taxon>Armatimonadales</taxon>
        <taxon>Armatimonadaceae</taxon>
        <taxon>Armatimonas</taxon>
    </lineage>
</organism>
<comment type="caution">
    <text evidence="2">The sequence shown here is derived from an EMBL/GenBank/DDBJ whole genome shotgun (WGS) entry which is preliminary data.</text>
</comment>
<protein>
    <submittedName>
        <fullName evidence="2">Putative nuclease with TOPRIM domain</fullName>
    </submittedName>
</protein>
<reference evidence="2 3" key="1">
    <citation type="submission" date="2020-08" db="EMBL/GenBank/DDBJ databases">
        <title>Genomic Encyclopedia of Type Strains, Phase IV (KMG-IV): sequencing the most valuable type-strain genomes for metagenomic binning, comparative biology and taxonomic classification.</title>
        <authorList>
            <person name="Goeker M."/>
        </authorList>
    </citation>
    <scope>NUCLEOTIDE SEQUENCE [LARGE SCALE GENOMIC DNA]</scope>
    <source>
        <strain evidence="2 3">DSM 23562</strain>
    </source>
</reference>
<evidence type="ECO:0000313" key="3">
    <source>
        <dbReference type="Proteomes" id="UP000520814"/>
    </source>
</evidence>
<dbReference type="AlphaFoldDB" id="A0A7W9SKR4"/>
<keyword evidence="3" id="KW-1185">Reference proteome</keyword>